<accession>A0A1J3C9J0</accession>
<dbReference type="AlphaFoldDB" id="A0A1J3C9J0"/>
<organism evidence="2">
    <name type="scientific">Noccaea caerulescens</name>
    <name type="common">Alpine penny-cress</name>
    <name type="synonym">Thlaspi caerulescens</name>
    <dbReference type="NCBI Taxonomy" id="107243"/>
    <lineage>
        <taxon>Eukaryota</taxon>
        <taxon>Viridiplantae</taxon>
        <taxon>Streptophyta</taxon>
        <taxon>Embryophyta</taxon>
        <taxon>Tracheophyta</taxon>
        <taxon>Spermatophyta</taxon>
        <taxon>Magnoliopsida</taxon>
        <taxon>eudicotyledons</taxon>
        <taxon>Gunneridae</taxon>
        <taxon>Pentapetalae</taxon>
        <taxon>rosids</taxon>
        <taxon>malvids</taxon>
        <taxon>Brassicales</taxon>
        <taxon>Brassicaceae</taxon>
        <taxon>Coluteocarpeae</taxon>
        <taxon>Noccaea</taxon>
    </lineage>
</organism>
<feature type="region of interest" description="Disordered" evidence="1">
    <location>
        <begin position="16"/>
        <end position="36"/>
    </location>
</feature>
<gene>
    <name evidence="2" type="ORF">GA_TR1820_c0_g1_i1_g.5616</name>
</gene>
<sequence>MKAIVMVNPAHIMLNPGKSNGALPDRNQSVRGENTSGEMTLAREHILDIIPWAFPCSCDATCLETMLRIQDCGNIETSENMAAIYGTHEDHATLRRNIWAQPKKRPIESSLSSFKAGTRIGMKSNWEIDPAVPNMIIKSANWSLSKRNLAFK</sequence>
<dbReference type="EMBL" id="GEVI01027735">
    <property type="protein sequence ID" value="JAU04585.1"/>
    <property type="molecule type" value="Transcribed_RNA"/>
</dbReference>
<evidence type="ECO:0000313" key="2">
    <source>
        <dbReference type="EMBL" id="JAU04585.1"/>
    </source>
</evidence>
<name>A0A1J3C9J0_NOCCA</name>
<protein>
    <submittedName>
        <fullName evidence="2">Uncharacterized protein</fullName>
    </submittedName>
</protein>
<reference evidence="2" key="1">
    <citation type="submission" date="2016-07" db="EMBL/GenBank/DDBJ databases">
        <title>De novo transcriptome assembly of four accessions of the metal hyperaccumulator plant Noccaea caerulescens.</title>
        <authorList>
            <person name="Blande D."/>
            <person name="Halimaa P."/>
            <person name="Tervahauta A.I."/>
            <person name="Aarts M.G."/>
            <person name="Karenlampi S.O."/>
        </authorList>
    </citation>
    <scope>NUCLEOTIDE SEQUENCE</scope>
</reference>
<evidence type="ECO:0000256" key="1">
    <source>
        <dbReference type="SAM" id="MobiDB-lite"/>
    </source>
</evidence>
<proteinExistence type="predicted"/>
<feature type="compositionally biased region" description="Polar residues" evidence="1">
    <location>
        <begin position="26"/>
        <end position="36"/>
    </location>
</feature>